<reference evidence="2 3" key="1">
    <citation type="submission" date="2017-02" db="EMBL/GenBank/DDBJ databases">
        <authorList>
            <person name="Peterson S.W."/>
        </authorList>
    </citation>
    <scope>NUCLEOTIDE SEQUENCE [LARGE SCALE GENOMIC DNA]</scope>
    <source>
        <strain evidence="2 3">DSM 21481</strain>
    </source>
</reference>
<dbReference type="SUPFAM" id="SSF55154">
    <property type="entry name" value="CYTH-like phosphatases"/>
    <property type="match status" value="1"/>
</dbReference>
<organism evidence="2 3">
    <name type="scientific">Krasilnikoviella flava</name>
    <dbReference type="NCBI Taxonomy" id="526729"/>
    <lineage>
        <taxon>Bacteria</taxon>
        <taxon>Bacillati</taxon>
        <taxon>Actinomycetota</taxon>
        <taxon>Actinomycetes</taxon>
        <taxon>Micrococcales</taxon>
        <taxon>Promicromonosporaceae</taxon>
        <taxon>Krasilnikoviella</taxon>
    </lineage>
</organism>
<accession>A0A1T5I933</accession>
<evidence type="ECO:0000313" key="2">
    <source>
        <dbReference type="EMBL" id="SKC35422.1"/>
    </source>
</evidence>
<dbReference type="PIRSF" id="PIRSF016487">
    <property type="entry name" value="CYTH_UCP016487"/>
    <property type="match status" value="1"/>
</dbReference>
<name>A0A1T5I933_9MICO</name>
<evidence type="ECO:0000259" key="1">
    <source>
        <dbReference type="SMART" id="SM01118"/>
    </source>
</evidence>
<dbReference type="InterPro" id="IPR023577">
    <property type="entry name" value="CYTH_domain"/>
</dbReference>
<feature type="domain" description="CYTH" evidence="1">
    <location>
        <begin position="7"/>
        <end position="175"/>
    </location>
</feature>
<dbReference type="SMART" id="SM01118">
    <property type="entry name" value="CYTH"/>
    <property type="match status" value="1"/>
</dbReference>
<dbReference type="AlphaFoldDB" id="A0A1T5I933"/>
<dbReference type="InterPro" id="IPR012042">
    <property type="entry name" value="NeuTTM/CthTTM-like"/>
</dbReference>
<dbReference type="CDD" id="cd07891">
    <property type="entry name" value="CYTH-like_CthTTM-like_1"/>
    <property type="match status" value="1"/>
</dbReference>
<sequence>MSADYSDFEFERRFFVRELPDALRDAPALIVQSYFLSDGGYALRVRVQATGVEARLGPDSDARDVLELYRSRVDFAAVTVKGPSVGGTRYEAERQLDPQVGVELVRRGGAQVIKTRYAAWLGADGWSLDVFGGANAPLVVAECERSGPVTDLQIPDFCVTELTDDRRFSNESLAVDPFRGWSAAYAQELATQGPRFRDDFGGNTTITT</sequence>
<evidence type="ECO:0000313" key="3">
    <source>
        <dbReference type="Proteomes" id="UP000189777"/>
    </source>
</evidence>
<dbReference type="OrthoDB" id="9805588at2"/>
<protein>
    <submittedName>
        <fullName evidence="2">CYTH domain-containing protein</fullName>
    </submittedName>
</protein>
<dbReference type="Gene3D" id="2.40.320.10">
    <property type="entry name" value="Hypothetical Protein Pfu-838710-001"/>
    <property type="match status" value="1"/>
</dbReference>
<dbReference type="STRING" id="526729.SAMN04324258_0148"/>
<dbReference type="InterPro" id="IPR033469">
    <property type="entry name" value="CYTH-like_dom_sf"/>
</dbReference>
<gene>
    <name evidence="2" type="ORF">SAMN04324258_0148</name>
</gene>
<dbReference type="PANTHER" id="PTHR40114">
    <property type="entry name" value="SLR0698 PROTEIN"/>
    <property type="match status" value="1"/>
</dbReference>
<dbReference type="EMBL" id="FUZQ01000001">
    <property type="protein sequence ID" value="SKC35422.1"/>
    <property type="molecule type" value="Genomic_DNA"/>
</dbReference>
<proteinExistence type="predicted"/>
<dbReference type="RefSeq" id="WP_079569686.1">
    <property type="nucleotide sequence ID" value="NZ_FUZQ01000001.1"/>
</dbReference>
<dbReference type="PANTHER" id="PTHR40114:SF1">
    <property type="entry name" value="SLR0698 PROTEIN"/>
    <property type="match status" value="1"/>
</dbReference>
<dbReference type="Proteomes" id="UP000189777">
    <property type="component" value="Unassembled WGS sequence"/>
</dbReference>
<keyword evidence="3" id="KW-1185">Reference proteome</keyword>